<dbReference type="SMART" id="SM00220">
    <property type="entry name" value="S_TKc"/>
    <property type="match status" value="1"/>
</dbReference>
<dbReference type="Pfam" id="PF00069">
    <property type="entry name" value="Pkinase"/>
    <property type="match status" value="1"/>
</dbReference>
<dbReference type="PANTHER" id="PTHR43895:SF32">
    <property type="entry name" value="SERINE_THREONINE-PROTEIN KINASE CHK1"/>
    <property type="match status" value="1"/>
</dbReference>
<dbReference type="GO" id="GO:0007095">
    <property type="term" value="P:mitotic G2 DNA damage checkpoint signaling"/>
    <property type="evidence" value="ECO:0007669"/>
    <property type="project" value="TreeGrafter"/>
</dbReference>
<keyword evidence="4" id="KW-0547">Nucleotide-binding</keyword>
<dbReference type="PROSITE" id="PS50011">
    <property type="entry name" value="PROTEIN_KINASE_DOM"/>
    <property type="match status" value="1"/>
</dbReference>
<reference evidence="10" key="1">
    <citation type="submission" date="2020-04" db="EMBL/GenBank/DDBJ databases">
        <authorList>
            <person name="Alioto T."/>
            <person name="Alioto T."/>
            <person name="Gomez Garrido J."/>
        </authorList>
    </citation>
    <scope>NUCLEOTIDE SEQUENCE</scope>
    <source>
        <strain evidence="10">A484AB</strain>
    </source>
</reference>
<dbReference type="PANTHER" id="PTHR43895">
    <property type="entry name" value="CALCIUM/CALMODULIN-DEPENDENT PROTEIN KINASE KINASE-RELATED"/>
    <property type="match status" value="1"/>
</dbReference>
<evidence type="ECO:0000256" key="8">
    <source>
        <dbReference type="ARBA" id="ARBA00048679"/>
    </source>
</evidence>
<dbReference type="OrthoDB" id="539158at2759"/>
<dbReference type="Gene3D" id="1.10.510.10">
    <property type="entry name" value="Transferase(Phosphotransferase) domain 1"/>
    <property type="match status" value="1"/>
</dbReference>
<dbReference type="InterPro" id="IPR011009">
    <property type="entry name" value="Kinase-like_dom_sf"/>
</dbReference>
<dbReference type="EC" id="2.7.11.1" evidence="1"/>
<dbReference type="EMBL" id="CACRXK020012956">
    <property type="protein sequence ID" value="CAB4024310.1"/>
    <property type="molecule type" value="Genomic_DNA"/>
</dbReference>
<dbReference type="GO" id="GO:0035861">
    <property type="term" value="C:site of double-strand break"/>
    <property type="evidence" value="ECO:0007669"/>
    <property type="project" value="TreeGrafter"/>
</dbReference>
<keyword evidence="2" id="KW-0723">Serine/threonine-protein kinase</keyword>
<sequence>MCFADNLKITDFGLATVFRHQGKERSLGRCCGTPPYVAPEVFAKKDYTAEPADLWSCGIILVAMLAGELPWNEPSSKCAEFKAWSSHKYDFTPWNKIDTIAFGLLVKILQENPKQRYTVKQIKNHRWYLRSFSKNRHSPSNSPSDSLLRPFKRICSANGNDGSFDQNDQISASQPEFRRFNKVDLDSTGDNEKDGDDGGIWFSQPVHPDHMLLCSQSPSTQTSQTPFQRLVKRMTRFNSKVDAETTLKELRSVLDKRSYQFKITNSKVISISVVDRRRNPLSFKACLMEMNDSLLVDFRLSKGDGIEFKRHFLEIKKALGEIIK</sequence>
<dbReference type="FunFam" id="3.30.310.80:FF:000007">
    <property type="entry name" value="Serine/threonine-protein kinase Chk1 isoform 1"/>
    <property type="match status" value="1"/>
</dbReference>
<protein>
    <recommendedName>
        <fullName evidence="1">non-specific serine/threonine protein kinase</fullName>
        <ecNumber evidence="1">2.7.11.1</ecNumber>
    </recommendedName>
</protein>
<evidence type="ECO:0000256" key="3">
    <source>
        <dbReference type="ARBA" id="ARBA00022679"/>
    </source>
</evidence>
<dbReference type="GO" id="GO:0005524">
    <property type="term" value="F:ATP binding"/>
    <property type="evidence" value="ECO:0007669"/>
    <property type="project" value="UniProtKB-KW"/>
</dbReference>
<evidence type="ECO:0000256" key="2">
    <source>
        <dbReference type="ARBA" id="ARBA00022527"/>
    </source>
</evidence>
<comment type="caution">
    <text evidence="10">The sequence shown here is derived from an EMBL/GenBank/DDBJ whole genome shotgun (WGS) entry which is preliminary data.</text>
</comment>
<accession>A0A7D9J8I8</accession>
<name>A0A7D9J8I8_PARCT</name>
<feature type="domain" description="Protein kinase" evidence="9">
    <location>
        <begin position="1"/>
        <end position="128"/>
    </location>
</feature>
<dbReference type="InterPro" id="IPR000719">
    <property type="entry name" value="Prot_kinase_dom"/>
</dbReference>
<comment type="catalytic activity">
    <reaction evidence="8">
        <text>L-seryl-[protein] + ATP = O-phospho-L-seryl-[protein] + ADP + H(+)</text>
        <dbReference type="Rhea" id="RHEA:17989"/>
        <dbReference type="Rhea" id="RHEA-COMP:9863"/>
        <dbReference type="Rhea" id="RHEA-COMP:11604"/>
        <dbReference type="ChEBI" id="CHEBI:15378"/>
        <dbReference type="ChEBI" id="CHEBI:29999"/>
        <dbReference type="ChEBI" id="CHEBI:30616"/>
        <dbReference type="ChEBI" id="CHEBI:83421"/>
        <dbReference type="ChEBI" id="CHEBI:456216"/>
        <dbReference type="EC" id="2.7.11.1"/>
    </reaction>
</comment>
<evidence type="ECO:0000256" key="4">
    <source>
        <dbReference type="ARBA" id="ARBA00022741"/>
    </source>
</evidence>
<evidence type="ECO:0000256" key="7">
    <source>
        <dbReference type="ARBA" id="ARBA00047899"/>
    </source>
</evidence>
<dbReference type="SUPFAM" id="SSF56112">
    <property type="entry name" value="Protein kinase-like (PK-like)"/>
    <property type="match status" value="1"/>
</dbReference>
<dbReference type="GO" id="GO:0004674">
    <property type="term" value="F:protein serine/threonine kinase activity"/>
    <property type="evidence" value="ECO:0007669"/>
    <property type="project" value="UniProtKB-KW"/>
</dbReference>
<evidence type="ECO:0000256" key="6">
    <source>
        <dbReference type="ARBA" id="ARBA00022840"/>
    </source>
</evidence>
<dbReference type="Gene3D" id="3.30.310.80">
    <property type="entry name" value="Kinase associated domain 1, KA1"/>
    <property type="match status" value="1"/>
</dbReference>
<evidence type="ECO:0000313" key="10">
    <source>
        <dbReference type="EMBL" id="CAB4024310.1"/>
    </source>
</evidence>
<keyword evidence="5 10" id="KW-0418">Kinase</keyword>
<evidence type="ECO:0000313" key="11">
    <source>
        <dbReference type="Proteomes" id="UP001152795"/>
    </source>
</evidence>
<dbReference type="AlphaFoldDB" id="A0A7D9J8I8"/>
<keyword evidence="3" id="KW-0808">Transferase</keyword>
<comment type="catalytic activity">
    <reaction evidence="7">
        <text>L-threonyl-[protein] + ATP = O-phospho-L-threonyl-[protein] + ADP + H(+)</text>
        <dbReference type="Rhea" id="RHEA:46608"/>
        <dbReference type="Rhea" id="RHEA-COMP:11060"/>
        <dbReference type="Rhea" id="RHEA-COMP:11605"/>
        <dbReference type="ChEBI" id="CHEBI:15378"/>
        <dbReference type="ChEBI" id="CHEBI:30013"/>
        <dbReference type="ChEBI" id="CHEBI:30616"/>
        <dbReference type="ChEBI" id="CHEBI:61977"/>
        <dbReference type="ChEBI" id="CHEBI:456216"/>
        <dbReference type="EC" id="2.7.11.1"/>
    </reaction>
</comment>
<keyword evidence="11" id="KW-1185">Reference proteome</keyword>
<evidence type="ECO:0000256" key="1">
    <source>
        <dbReference type="ARBA" id="ARBA00012513"/>
    </source>
</evidence>
<keyword evidence="6" id="KW-0067">ATP-binding</keyword>
<evidence type="ECO:0000256" key="5">
    <source>
        <dbReference type="ARBA" id="ARBA00022777"/>
    </source>
</evidence>
<dbReference type="Proteomes" id="UP001152795">
    <property type="component" value="Unassembled WGS sequence"/>
</dbReference>
<evidence type="ECO:0000259" key="9">
    <source>
        <dbReference type="PROSITE" id="PS50011"/>
    </source>
</evidence>
<dbReference type="GO" id="GO:0005634">
    <property type="term" value="C:nucleus"/>
    <property type="evidence" value="ECO:0007669"/>
    <property type="project" value="TreeGrafter"/>
</dbReference>
<dbReference type="GO" id="GO:0005737">
    <property type="term" value="C:cytoplasm"/>
    <property type="evidence" value="ECO:0007669"/>
    <property type="project" value="TreeGrafter"/>
</dbReference>
<proteinExistence type="predicted"/>
<organism evidence="10 11">
    <name type="scientific">Paramuricea clavata</name>
    <name type="common">Red gorgonian</name>
    <name type="synonym">Violescent sea-whip</name>
    <dbReference type="NCBI Taxonomy" id="317549"/>
    <lineage>
        <taxon>Eukaryota</taxon>
        <taxon>Metazoa</taxon>
        <taxon>Cnidaria</taxon>
        <taxon>Anthozoa</taxon>
        <taxon>Octocorallia</taxon>
        <taxon>Malacalcyonacea</taxon>
        <taxon>Plexauridae</taxon>
        <taxon>Paramuricea</taxon>
    </lineage>
</organism>
<gene>
    <name evidence="10" type="ORF">PACLA_8A042689</name>
</gene>